<reference evidence="4" key="1">
    <citation type="submission" date="2016-11" db="UniProtKB">
        <authorList>
            <consortium name="WormBaseParasite"/>
        </authorList>
    </citation>
    <scope>IDENTIFICATION</scope>
</reference>
<accession>A0A1I7SIM4</accession>
<evidence type="ECO:0000259" key="2">
    <source>
        <dbReference type="Pfam" id="PF25075"/>
    </source>
</evidence>
<feature type="compositionally biased region" description="Basic and acidic residues" evidence="1">
    <location>
        <begin position="124"/>
        <end position="135"/>
    </location>
</feature>
<sequence length="170" mass="19319">MPLLQKVVATSLVAKVHHYLKKLFEDGDDEKTINTVRNTVEDIIQTTVEAIGLGSEIITQIRVLGALADNDERLNEIVESCLIIEKVMLKMSNDWEYVETVWSEEKQRLEIDVEPQEGTLKKKKPEEAPKKVDHGKLGAQLNGIETWLNNSKKKLKKDPKYIQQVVAEGK</sequence>
<organism evidence="3 4">
    <name type="scientific">Bursaphelenchus xylophilus</name>
    <name type="common">Pinewood nematode worm</name>
    <name type="synonym">Aphelenchoides xylophilus</name>
    <dbReference type="NCBI Taxonomy" id="6326"/>
    <lineage>
        <taxon>Eukaryota</taxon>
        <taxon>Metazoa</taxon>
        <taxon>Ecdysozoa</taxon>
        <taxon>Nematoda</taxon>
        <taxon>Chromadorea</taxon>
        <taxon>Rhabditida</taxon>
        <taxon>Tylenchina</taxon>
        <taxon>Tylenchomorpha</taxon>
        <taxon>Aphelenchoidea</taxon>
        <taxon>Aphelenchoididae</taxon>
        <taxon>Bursaphelenchus</taxon>
    </lineage>
</organism>
<dbReference type="WBParaSite" id="BXY_1289500.1">
    <property type="protein sequence ID" value="BXY_1289500.1"/>
    <property type="gene ID" value="BXY_1289500"/>
</dbReference>
<evidence type="ECO:0000256" key="1">
    <source>
        <dbReference type="SAM" id="MobiDB-lite"/>
    </source>
</evidence>
<dbReference type="Proteomes" id="UP000095284">
    <property type="component" value="Unplaced"/>
</dbReference>
<dbReference type="AlphaFoldDB" id="A0A1I7SIM4"/>
<protein>
    <submittedName>
        <fullName evidence="4">Rx_N domain-containing protein</fullName>
    </submittedName>
</protein>
<feature type="domain" description="DUF7799" evidence="2">
    <location>
        <begin position="11"/>
        <end position="110"/>
    </location>
</feature>
<dbReference type="InterPro" id="IPR056701">
    <property type="entry name" value="DUF7799"/>
</dbReference>
<dbReference type="Pfam" id="PF25075">
    <property type="entry name" value="DUF7799"/>
    <property type="match status" value="1"/>
</dbReference>
<feature type="region of interest" description="Disordered" evidence="1">
    <location>
        <begin position="116"/>
        <end position="135"/>
    </location>
</feature>
<proteinExistence type="predicted"/>
<name>A0A1I7SIM4_BURXY</name>
<evidence type="ECO:0000313" key="3">
    <source>
        <dbReference type="Proteomes" id="UP000095284"/>
    </source>
</evidence>
<evidence type="ECO:0000313" key="4">
    <source>
        <dbReference type="WBParaSite" id="BXY_1289500.1"/>
    </source>
</evidence>